<name>A0A2Z7BNZ3_9LAMI</name>
<dbReference type="Proteomes" id="UP000250235">
    <property type="component" value="Unassembled WGS sequence"/>
</dbReference>
<sequence length="784" mass="88688">MVKEYQKLSHSFEEAKAENISLKNSSTESSSDELEDVDSLKTELSKLQAENEMLKDETSELKAEIEALNQLVSSWNHSSRVLHKLNEYQKLASDKTCVGFDNSEFSEGETSTQSRPTYDKFNKMSFVKANMIYNCLESVKYDNQNSPKLSENGKAGIGFSKPESFKPNWLKNRLDKEKAKASQKPFVPNQSWNNSKKVKSGWKKFQQRRDQHDQNMKPKLKRSPRNFAQTFVDPRTGKTMVTPGSKQAKGFAIQISLLLANIPNLELGASSEFPASKILTKKTVHRFVSINDRDGAEEAAGAIMQRDASKKRPAADVGPAVPKKKRTSKRKLSLKTVVVAQDAVPIQGVHVSTFLEPMVEDQQPEFCTEQPADELPAARSAASTEERHWFDLSYEELIAKWAAERPITSPADSYDEIKDDKPVVDDPETIINQVLQNLDSASDDKDVEPVLEAATMDVVTAGEDQQVQEFLAQKANDDLLDADEQKSLEDIILEISVDVPLPSAGMEITKIVMGKTIKIPGVTEKSWFLNSLPRIPVDDKGKEILVEKNPIKGNPAQEHFFLICADIDLLVALRAKVIDEVALFFNSFSLKKLATINIDEMYKKEELVLSWGETESPQEAIQRKSYILLKYRKVMIWKFLESWRSNFVPGQGSTAVDRRVIELLSDLHVSILEELTKTARAHGILWKKPCCSTVFEGSPRDRGAVIARTNTNTRSSCWIRTMILVDGVWTVEPCAHKWVKIPRQVISHEVHRQRQYDDTLPTMSAFFRMMRKRWADVCLEVVEF</sequence>
<dbReference type="AlphaFoldDB" id="A0A2Z7BNZ3"/>
<keyword evidence="3" id="KW-1185">Reference proteome</keyword>
<feature type="region of interest" description="Disordered" evidence="1">
    <location>
        <begin position="176"/>
        <end position="199"/>
    </location>
</feature>
<evidence type="ECO:0000313" key="2">
    <source>
        <dbReference type="EMBL" id="KZV33626.1"/>
    </source>
</evidence>
<evidence type="ECO:0000256" key="1">
    <source>
        <dbReference type="SAM" id="MobiDB-lite"/>
    </source>
</evidence>
<gene>
    <name evidence="2" type="ORF">F511_29139</name>
</gene>
<proteinExistence type="predicted"/>
<evidence type="ECO:0000313" key="3">
    <source>
        <dbReference type="Proteomes" id="UP000250235"/>
    </source>
</evidence>
<accession>A0A2Z7BNZ3</accession>
<feature type="region of interest" description="Disordered" evidence="1">
    <location>
        <begin position="17"/>
        <end position="37"/>
    </location>
</feature>
<organism evidence="2 3">
    <name type="scientific">Dorcoceras hygrometricum</name>
    <dbReference type="NCBI Taxonomy" id="472368"/>
    <lineage>
        <taxon>Eukaryota</taxon>
        <taxon>Viridiplantae</taxon>
        <taxon>Streptophyta</taxon>
        <taxon>Embryophyta</taxon>
        <taxon>Tracheophyta</taxon>
        <taxon>Spermatophyta</taxon>
        <taxon>Magnoliopsida</taxon>
        <taxon>eudicotyledons</taxon>
        <taxon>Gunneridae</taxon>
        <taxon>Pentapetalae</taxon>
        <taxon>asterids</taxon>
        <taxon>lamiids</taxon>
        <taxon>Lamiales</taxon>
        <taxon>Gesneriaceae</taxon>
        <taxon>Didymocarpoideae</taxon>
        <taxon>Trichosporeae</taxon>
        <taxon>Loxocarpinae</taxon>
        <taxon>Dorcoceras</taxon>
    </lineage>
</organism>
<dbReference type="OrthoDB" id="1166568at2759"/>
<feature type="region of interest" description="Disordered" evidence="1">
    <location>
        <begin position="304"/>
        <end position="329"/>
    </location>
</feature>
<protein>
    <submittedName>
        <fullName evidence="2">Uncharacterized protein</fullName>
    </submittedName>
</protein>
<reference evidence="2 3" key="1">
    <citation type="journal article" date="2015" name="Proc. Natl. Acad. Sci. U.S.A.">
        <title>The resurrection genome of Boea hygrometrica: A blueprint for survival of dehydration.</title>
        <authorList>
            <person name="Xiao L."/>
            <person name="Yang G."/>
            <person name="Zhang L."/>
            <person name="Yang X."/>
            <person name="Zhao S."/>
            <person name="Ji Z."/>
            <person name="Zhou Q."/>
            <person name="Hu M."/>
            <person name="Wang Y."/>
            <person name="Chen M."/>
            <person name="Xu Y."/>
            <person name="Jin H."/>
            <person name="Xiao X."/>
            <person name="Hu G."/>
            <person name="Bao F."/>
            <person name="Hu Y."/>
            <person name="Wan P."/>
            <person name="Li L."/>
            <person name="Deng X."/>
            <person name="Kuang T."/>
            <person name="Xiang C."/>
            <person name="Zhu J.K."/>
            <person name="Oliver M.J."/>
            <person name="He Y."/>
        </authorList>
    </citation>
    <scope>NUCLEOTIDE SEQUENCE [LARGE SCALE GENOMIC DNA]</scope>
    <source>
        <strain evidence="3">cv. XS01</strain>
    </source>
</reference>
<dbReference type="EMBL" id="KV005708">
    <property type="protein sequence ID" value="KZV33626.1"/>
    <property type="molecule type" value="Genomic_DNA"/>
</dbReference>